<organism evidence="2 3">
    <name type="scientific">Aquincola agrisoli</name>
    <dbReference type="NCBI Taxonomy" id="3119538"/>
    <lineage>
        <taxon>Bacteria</taxon>
        <taxon>Pseudomonadati</taxon>
        <taxon>Pseudomonadota</taxon>
        <taxon>Betaproteobacteria</taxon>
        <taxon>Burkholderiales</taxon>
        <taxon>Sphaerotilaceae</taxon>
        <taxon>Aquincola</taxon>
    </lineage>
</organism>
<dbReference type="Pfam" id="PF10816">
    <property type="entry name" value="DUF2760"/>
    <property type="match status" value="1"/>
</dbReference>
<gene>
    <name evidence="2" type="ORF">V4F39_25135</name>
</gene>
<protein>
    <submittedName>
        <fullName evidence="2">DUF2760 domain-containing protein</fullName>
    </submittedName>
</protein>
<dbReference type="RefSeq" id="WP_332292967.1">
    <property type="nucleotide sequence ID" value="NZ_JAZIBG010000056.1"/>
</dbReference>
<accession>A0AAW9QPA4</accession>
<dbReference type="AlphaFoldDB" id="A0AAW9QPA4"/>
<dbReference type="Proteomes" id="UP001336250">
    <property type="component" value="Unassembled WGS sequence"/>
</dbReference>
<reference evidence="2 3" key="1">
    <citation type="submission" date="2024-02" db="EMBL/GenBank/DDBJ databases">
        <title>Genome sequence of Aquincola sp. MAHUQ-54.</title>
        <authorList>
            <person name="Huq M.A."/>
        </authorList>
    </citation>
    <scope>NUCLEOTIDE SEQUENCE [LARGE SCALE GENOMIC DNA]</scope>
    <source>
        <strain evidence="2 3">MAHUQ-54</strain>
    </source>
</reference>
<keyword evidence="3" id="KW-1185">Reference proteome</keyword>
<dbReference type="InterPro" id="IPR021212">
    <property type="entry name" value="DUF2760"/>
</dbReference>
<comment type="caution">
    <text evidence="2">The sequence shown here is derived from an EMBL/GenBank/DDBJ whole genome shotgun (WGS) entry which is preliminary data.</text>
</comment>
<dbReference type="EMBL" id="JAZIBG010000056">
    <property type="protein sequence ID" value="MEF7617222.1"/>
    <property type="molecule type" value="Genomic_DNA"/>
</dbReference>
<feature type="domain" description="DUF2760" evidence="1">
    <location>
        <begin position="75"/>
        <end position="197"/>
    </location>
</feature>
<evidence type="ECO:0000259" key="1">
    <source>
        <dbReference type="Pfam" id="PF10816"/>
    </source>
</evidence>
<name>A0AAW9QPA4_9BURK</name>
<sequence>MNDTLTPPGFLRRIPLAVASFFRVLFDGEFAARVVALRSGPPASATPSPTPPVAPVAPLKAAPVPAPSALRDTSPDSALQLLALLQRDGRLIDFAHENLTGHADADIGAAARLVHEGVGKVLREHFLIEPVRSEPEGSRIVLEAGFDAAAHKLTGRVAGEPPFKGSLGHRGWRVAEVRLPQLAERHDARVIAPAEIEL</sequence>
<proteinExistence type="predicted"/>
<evidence type="ECO:0000313" key="2">
    <source>
        <dbReference type="EMBL" id="MEF7617222.1"/>
    </source>
</evidence>
<evidence type="ECO:0000313" key="3">
    <source>
        <dbReference type="Proteomes" id="UP001336250"/>
    </source>
</evidence>